<protein>
    <submittedName>
        <fullName evidence="6">Uncharacterized protein</fullName>
    </submittedName>
</protein>
<evidence type="ECO:0000256" key="2">
    <source>
        <dbReference type="PROSITE-ProRule" id="PRU00076"/>
    </source>
</evidence>
<evidence type="ECO:0000313" key="6">
    <source>
        <dbReference type="Ensembl" id="ENSEBUP00000020319.1"/>
    </source>
</evidence>
<dbReference type="PROSITE" id="PS01186">
    <property type="entry name" value="EGF_2"/>
    <property type="match status" value="1"/>
</dbReference>
<evidence type="ECO:0000313" key="7">
    <source>
        <dbReference type="Proteomes" id="UP000694388"/>
    </source>
</evidence>
<dbReference type="GO" id="GO:0005509">
    <property type="term" value="F:calcium ion binding"/>
    <property type="evidence" value="ECO:0007669"/>
    <property type="project" value="InterPro"/>
</dbReference>
<reference evidence="6" key="2">
    <citation type="submission" date="2025-09" db="UniProtKB">
        <authorList>
            <consortium name="Ensembl"/>
        </authorList>
    </citation>
    <scope>IDENTIFICATION</scope>
</reference>
<evidence type="ECO:0000259" key="4">
    <source>
        <dbReference type="PROSITE" id="PS50026"/>
    </source>
</evidence>
<organism evidence="6 7">
    <name type="scientific">Eptatretus burgeri</name>
    <name type="common">Inshore hagfish</name>
    <dbReference type="NCBI Taxonomy" id="7764"/>
    <lineage>
        <taxon>Eukaryota</taxon>
        <taxon>Metazoa</taxon>
        <taxon>Chordata</taxon>
        <taxon>Craniata</taxon>
        <taxon>Vertebrata</taxon>
        <taxon>Cyclostomata</taxon>
        <taxon>Myxini</taxon>
        <taxon>Myxiniformes</taxon>
        <taxon>Myxinidae</taxon>
        <taxon>Eptatretinae</taxon>
        <taxon>Eptatretus</taxon>
    </lineage>
</organism>
<dbReference type="InterPro" id="IPR050111">
    <property type="entry name" value="C-type_lectin/snaclec_domain"/>
</dbReference>
<dbReference type="InterPro" id="IPR001881">
    <property type="entry name" value="EGF-like_Ca-bd_dom"/>
</dbReference>
<name>A0A8C4QTC8_EPTBU</name>
<dbReference type="Gene3D" id="2.10.25.10">
    <property type="entry name" value="Laminin"/>
    <property type="match status" value="1"/>
</dbReference>
<feature type="transmembrane region" description="Helical" evidence="3">
    <location>
        <begin position="163"/>
        <end position="181"/>
    </location>
</feature>
<evidence type="ECO:0000256" key="3">
    <source>
        <dbReference type="SAM" id="Phobius"/>
    </source>
</evidence>
<dbReference type="InterPro" id="IPR001304">
    <property type="entry name" value="C-type_lectin-like"/>
</dbReference>
<dbReference type="Gene3D" id="3.10.100.10">
    <property type="entry name" value="Mannose-Binding Protein A, subunit A"/>
    <property type="match status" value="1"/>
</dbReference>
<dbReference type="InterPro" id="IPR016187">
    <property type="entry name" value="CTDL_fold"/>
</dbReference>
<dbReference type="AlphaFoldDB" id="A0A8C4QTC8"/>
<dbReference type="SMART" id="SM00034">
    <property type="entry name" value="CLECT"/>
    <property type="match status" value="1"/>
</dbReference>
<dbReference type="SUPFAM" id="SSF56436">
    <property type="entry name" value="C-type lectin-like"/>
    <property type="match status" value="1"/>
</dbReference>
<keyword evidence="3" id="KW-0472">Membrane</keyword>
<dbReference type="InterPro" id="IPR016186">
    <property type="entry name" value="C-type_lectin-like/link_sf"/>
</dbReference>
<dbReference type="SMART" id="SM00179">
    <property type="entry name" value="EGF_CA"/>
    <property type="match status" value="1"/>
</dbReference>
<keyword evidence="2" id="KW-0245">EGF-like domain</keyword>
<feature type="disulfide bond" evidence="2">
    <location>
        <begin position="134"/>
        <end position="143"/>
    </location>
</feature>
<proteinExistence type="predicted"/>
<dbReference type="PANTHER" id="PTHR22803">
    <property type="entry name" value="MANNOSE, PHOSPHOLIPASE, LECTIN RECEPTOR RELATED"/>
    <property type="match status" value="1"/>
</dbReference>
<dbReference type="Pfam" id="PF00008">
    <property type="entry name" value="EGF"/>
    <property type="match status" value="1"/>
</dbReference>
<dbReference type="CDD" id="cd00054">
    <property type="entry name" value="EGF_CA"/>
    <property type="match status" value="1"/>
</dbReference>
<evidence type="ECO:0000259" key="5">
    <source>
        <dbReference type="PROSITE" id="PS50041"/>
    </source>
</evidence>
<evidence type="ECO:0000256" key="1">
    <source>
        <dbReference type="ARBA" id="ARBA00023157"/>
    </source>
</evidence>
<keyword evidence="1 2" id="KW-1015">Disulfide bond</keyword>
<dbReference type="PROSITE" id="PS50041">
    <property type="entry name" value="C_TYPE_LECTIN_2"/>
    <property type="match status" value="1"/>
</dbReference>
<keyword evidence="3" id="KW-0812">Transmembrane</keyword>
<dbReference type="PROSITE" id="PS00022">
    <property type="entry name" value="EGF_1"/>
    <property type="match status" value="1"/>
</dbReference>
<dbReference type="InterPro" id="IPR018378">
    <property type="entry name" value="C-type_lectin_CS"/>
</dbReference>
<dbReference type="GeneTree" id="ENSGT00940000161063"/>
<dbReference type="Proteomes" id="UP000694388">
    <property type="component" value="Unplaced"/>
</dbReference>
<dbReference type="PROSITE" id="PS00615">
    <property type="entry name" value="C_TYPE_LECTIN_1"/>
    <property type="match status" value="1"/>
</dbReference>
<dbReference type="Ensembl" id="ENSEBUT00000020895.1">
    <property type="protein sequence ID" value="ENSEBUP00000020319.1"/>
    <property type="gene ID" value="ENSEBUG00000012604.1"/>
</dbReference>
<reference evidence="6" key="1">
    <citation type="submission" date="2025-08" db="UniProtKB">
        <authorList>
            <consortium name="Ensembl"/>
        </authorList>
    </citation>
    <scope>IDENTIFICATION</scope>
</reference>
<dbReference type="SMART" id="SM00181">
    <property type="entry name" value="EGF"/>
    <property type="match status" value="1"/>
</dbReference>
<dbReference type="InterPro" id="IPR000742">
    <property type="entry name" value="EGF"/>
</dbReference>
<keyword evidence="7" id="KW-1185">Reference proteome</keyword>
<dbReference type="SUPFAM" id="SSF57196">
    <property type="entry name" value="EGF/Laminin"/>
    <property type="match status" value="1"/>
</dbReference>
<feature type="domain" description="EGF-like" evidence="4">
    <location>
        <begin position="108"/>
        <end position="144"/>
    </location>
</feature>
<accession>A0A8C4QTC8</accession>
<comment type="caution">
    <text evidence="2">Lacks conserved residue(s) required for the propagation of feature annotation.</text>
</comment>
<keyword evidence="3" id="KW-1133">Transmembrane helix</keyword>
<sequence>ENQFPWRKASKYCRNASMVAITNQKENDHLDERLPYVKGYYWTSGIHNGSGWIWTSTQELMHFTNWAKDEPNNLTTRENCIEIYIKSEASSGQWNDDNCRKRKRALCYKASCSNSSCFGHGVCLETIGNYTCKCEDGFTGARCENGKRVRFLYNFKNHRHYRILFLLYYWSELSLYVYYILDKDIKKDNYDGQIDNIGI</sequence>
<dbReference type="PROSITE" id="PS50026">
    <property type="entry name" value="EGF_3"/>
    <property type="match status" value="1"/>
</dbReference>
<feature type="domain" description="C-type lectin" evidence="5">
    <location>
        <begin position="1"/>
        <end position="108"/>
    </location>
</feature>
<dbReference type="Pfam" id="PF00059">
    <property type="entry name" value="Lectin_C"/>
    <property type="match status" value="1"/>
</dbReference>